<dbReference type="NCBIfam" id="TIGR02550">
    <property type="entry name" value="flagell_flgL"/>
    <property type="match status" value="1"/>
</dbReference>
<dbReference type="InterPro" id="IPR001492">
    <property type="entry name" value="Flagellin"/>
</dbReference>
<keyword evidence="8" id="KW-1185">Reference proteome</keyword>
<keyword evidence="4" id="KW-0964">Secreted</keyword>
<accession>A0ABV8CJT3</accession>
<name>A0ABV8CJT3_9GAMM</name>
<dbReference type="InterPro" id="IPR013384">
    <property type="entry name" value="Flagell_FlgL"/>
</dbReference>
<sequence length="402" mass="43299">MRITTNMMYDRNLTSLMKNSERLSKALDQMNTLEKFSTAGESPNGMAQKLNLTTAIEKYKQYASNGTDLQAKLTQEETTLDAVNTALGSAYTKVQQIVNGTNTDVDREALASELEELQKQLYDLMNARDENGEYLFAGNQSQTQPFTKDSNGNYIYQGDSGQRYSQISEQVKIASSDPGSSVFQQVATARSASSGTANLTVSVSDSSQFSSFYGQKYDAATSSNNTYSVVTTAGSPDSYEIRDAANNVLQSGEYVAGDAIDFNGLSLTVDVAAGGTTQTFSLDAPQNDNILNTLDGMISALRDPTASTEQINALAASTQTHISNTQTSVNSTLGNIGGRMNNLDSVLASNDSLSAIKKEAKANISELDMYDAITNVTKENTALTMAQQAYSLVNKSTLFDYM</sequence>
<evidence type="ECO:0000256" key="5">
    <source>
        <dbReference type="ARBA" id="ARBA00023143"/>
    </source>
</evidence>
<keyword evidence="7" id="KW-0282">Flagellum</keyword>
<keyword evidence="7" id="KW-0966">Cell projection</keyword>
<dbReference type="Pfam" id="PF00669">
    <property type="entry name" value="Flagellin_N"/>
    <property type="match status" value="1"/>
</dbReference>
<evidence type="ECO:0000313" key="7">
    <source>
        <dbReference type="EMBL" id="MFC3912139.1"/>
    </source>
</evidence>
<organism evidence="7 8">
    <name type="scientific">Pseudaeromonas sharmana</name>
    <dbReference type="NCBI Taxonomy" id="328412"/>
    <lineage>
        <taxon>Bacteria</taxon>
        <taxon>Pseudomonadati</taxon>
        <taxon>Pseudomonadota</taxon>
        <taxon>Gammaproteobacteria</taxon>
        <taxon>Aeromonadales</taxon>
        <taxon>Aeromonadaceae</taxon>
        <taxon>Pseudaeromonas</taxon>
    </lineage>
</organism>
<keyword evidence="5" id="KW-0975">Bacterial flagellum</keyword>
<keyword evidence="7" id="KW-0969">Cilium</keyword>
<dbReference type="Gene3D" id="1.20.1330.10">
    <property type="entry name" value="f41 fragment of flagellin, N-terminal domain"/>
    <property type="match status" value="2"/>
</dbReference>
<gene>
    <name evidence="7" type="primary">flgL</name>
    <name evidence="7" type="ORF">ACFOSS_01515</name>
</gene>
<dbReference type="EMBL" id="JBHSAF010000001">
    <property type="protein sequence ID" value="MFC3912139.1"/>
    <property type="molecule type" value="Genomic_DNA"/>
</dbReference>
<comment type="similarity">
    <text evidence="3">Belongs to the bacterial flagellin family.</text>
</comment>
<reference evidence="8" key="1">
    <citation type="journal article" date="2019" name="Int. J. Syst. Evol. Microbiol.">
        <title>The Global Catalogue of Microorganisms (GCM) 10K type strain sequencing project: providing services to taxonomists for standard genome sequencing and annotation.</title>
        <authorList>
            <consortium name="The Broad Institute Genomics Platform"/>
            <consortium name="The Broad Institute Genome Sequencing Center for Infectious Disease"/>
            <person name="Wu L."/>
            <person name="Ma J."/>
        </authorList>
    </citation>
    <scope>NUCLEOTIDE SEQUENCE [LARGE SCALE GENOMIC DNA]</scope>
    <source>
        <strain evidence="8">CCUG 54939</strain>
    </source>
</reference>
<protein>
    <submittedName>
        <fullName evidence="7">Flagellar hook-associated protein FlgL</fullName>
    </submittedName>
</protein>
<evidence type="ECO:0000313" key="8">
    <source>
        <dbReference type="Proteomes" id="UP001595692"/>
    </source>
</evidence>
<dbReference type="RefSeq" id="WP_377150185.1">
    <property type="nucleotide sequence ID" value="NZ_JBHSAF010000001.1"/>
</dbReference>
<evidence type="ECO:0000256" key="4">
    <source>
        <dbReference type="ARBA" id="ARBA00022525"/>
    </source>
</evidence>
<evidence type="ECO:0000256" key="3">
    <source>
        <dbReference type="ARBA" id="ARBA00005709"/>
    </source>
</evidence>
<evidence type="ECO:0000259" key="6">
    <source>
        <dbReference type="Pfam" id="PF00669"/>
    </source>
</evidence>
<dbReference type="SUPFAM" id="SSF64518">
    <property type="entry name" value="Phase 1 flagellin"/>
    <property type="match status" value="1"/>
</dbReference>
<feature type="domain" description="Flagellin N-terminal" evidence="6">
    <location>
        <begin position="3"/>
        <end position="140"/>
    </location>
</feature>
<evidence type="ECO:0000256" key="2">
    <source>
        <dbReference type="ARBA" id="ARBA00004613"/>
    </source>
</evidence>
<dbReference type="PANTHER" id="PTHR42792:SF1">
    <property type="entry name" value="FLAGELLAR HOOK-ASSOCIATED PROTEIN 3"/>
    <property type="match status" value="1"/>
</dbReference>
<proteinExistence type="inferred from homology"/>
<comment type="caution">
    <text evidence="7">The sequence shown here is derived from an EMBL/GenBank/DDBJ whole genome shotgun (WGS) entry which is preliminary data.</text>
</comment>
<comment type="subcellular location">
    <subcellularLocation>
        <location evidence="1">Bacterial flagellum</location>
    </subcellularLocation>
    <subcellularLocation>
        <location evidence="2">Secreted</location>
    </subcellularLocation>
</comment>
<dbReference type="InterPro" id="IPR001029">
    <property type="entry name" value="Flagellin_N"/>
</dbReference>
<dbReference type="PANTHER" id="PTHR42792">
    <property type="entry name" value="FLAGELLIN"/>
    <property type="match status" value="1"/>
</dbReference>
<evidence type="ECO:0000256" key="1">
    <source>
        <dbReference type="ARBA" id="ARBA00004365"/>
    </source>
</evidence>
<dbReference type="Proteomes" id="UP001595692">
    <property type="component" value="Unassembled WGS sequence"/>
</dbReference>